<feature type="transmembrane region" description="Helical" evidence="9">
    <location>
        <begin position="179"/>
        <end position="197"/>
    </location>
</feature>
<dbReference type="GO" id="GO:0006865">
    <property type="term" value="P:amino acid transport"/>
    <property type="evidence" value="ECO:0007669"/>
    <property type="project" value="UniProtKB-KW"/>
</dbReference>
<keyword evidence="5" id="KW-0029">Amino-acid transport</keyword>
<feature type="transmembrane region" description="Helical" evidence="9">
    <location>
        <begin position="25"/>
        <end position="44"/>
    </location>
</feature>
<keyword evidence="6 9" id="KW-1133">Transmembrane helix</keyword>
<dbReference type="InterPro" id="IPR052157">
    <property type="entry name" value="BCAA_transport_permease"/>
</dbReference>
<keyword evidence="4 9" id="KW-0812">Transmembrane</keyword>
<organism evidence="10 11">
    <name type="scientific">Pyrobaculum oguniense (strain DSM 13380 / JCM 10595 / TE7)</name>
    <dbReference type="NCBI Taxonomy" id="698757"/>
    <lineage>
        <taxon>Archaea</taxon>
        <taxon>Thermoproteota</taxon>
        <taxon>Thermoprotei</taxon>
        <taxon>Thermoproteales</taxon>
        <taxon>Thermoproteaceae</taxon>
        <taxon>Pyrobaculum</taxon>
    </lineage>
</organism>
<dbReference type="GO" id="GO:0022857">
    <property type="term" value="F:transmembrane transporter activity"/>
    <property type="evidence" value="ECO:0007669"/>
    <property type="project" value="InterPro"/>
</dbReference>
<feature type="transmembrane region" description="Helical" evidence="9">
    <location>
        <begin position="56"/>
        <end position="76"/>
    </location>
</feature>
<protein>
    <submittedName>
        <fullName evidence="10">Branched-chain amino acid ABC-type transport system, permease component</fullName>
    </submittedName>
</protein>
<keyword evidence="11" id="KW-1185">Reference proteome</keyword>
<dbReference type="EMBL" id="CP003316">
    <property type="protein sequence ID" value="AFA40688.1"/>
    <property type="molecule type" value="Genomic_DNA"/>
</dbReference>
<evidence type="ECO:0000256" key="4">
    <source>
        <dbReference type="ARBA" id="ARBA00022692"/>
    </source>
</evidence>
<dbReference type="Pfam" id="PF02653">
    <property type="entry name" value="BPD_transp_2"/>
    <property type="match status" value="1"/>
</dbReference>
<feature type="transmembrane region" description="Helical" evidence="9">
    <location>
        <begin position="104"/>
        <end position="122"/>
    </location>
</feature>
<keyword evidence="7 9" id="KW-0472">Membrane</keyword>
<dbReference type="InterPro" id="IPR001851">
    <property type="entry name" value="ABC_transp_permease"/>
</dbReference>
<evidence type="ECO:0000256" key="6">
    <source>
        <dbReference type="ARBA" id="ARBA00022989"/>
    </source>
</evidence>
<dbReference type="PANTHER" id="PTHR11795">
    <property type="entry name" value="BRANCHED-CHAIN AMINO ACID TRANSPORT SYSTEM PERMEASE PROTEIN LIVH"/>
    <property type="match status" value="1"/>
</dbReference>
<evidence type="ECO:0000256" key="1">
    <source>
        <dbReference type="ARBA" id="ARBA00004651"/>
    </source>
</evidence>
<feature type="transmembrane region" description="Helical" evidence="9">
    <location>
        <begin position="227"/>
        <end position="246"/>
    </location>
</feature>
<comment type="subcellular location">
    <subcellularLocation>
        <location evidence="1">Cell membrane</location>
        <topology evidence="1">Multi-pass membrane protein</topology>
    </subcellularLocation>
</comment>
<dbReference type="CDD" id="cd06582">
    <property type="entry name" value="TM_PBP1_LivH_like"/>
    <property type="match status" value="1"/>
</dbReference>
<gene>
    <name evidence="10" type="ordered locus">Pogu_2661</name>
</gene>
<dbReference type="KEGG" id="pog:Pogu_2661"/>
<proteinExistence type="inferred from homology"/>
<dbReference type="PANTHER" id="PTHR11795:SF445">
    <property type="entry name" value="AMINO ACID ABC TRANSPORTER PERMEASE PROTEIN"/>
    <property type="match status" value="1"/>
</dbReference>
<sequence length="252" mass="27930">MGYGLSFLTSVYLTWTFWKMLGFDLWLSIPMAVAATGLISMALFPVIRRYLDAEDYLLITLVLIFLIGEEVINIIYPIETGVYLPTYIFAETIKLGAISITSQYIFLSFLSLVIFVLYIFILKFTKTGLIIRAISQDLDTSKLFGVNVNLIYAMSLGFAVVAPAFLVIFYSPLTRLDPFMGFPLFITALQVAVLGGLGNLKGTLIAAYVIGFIHSAVGFLIDPRAMNLASLIAIIVILLIRPRGLARAESIW</sequence>
<name>H6QDJ8_PYROT</name>
<dbReference type="GO" id="GO:0005886">
    <property type="term" value="C:plasma membrane"/>
    <property type="evidence" value="ECO:0007669"/>
    <property type="project" value="UniProtKB-SubCell"/>
</dbReference>
<keyword evidence="3" id="KW-1003">Cell membrane</keyword>
<accession>H6QDJ8</accession>
<dbReference type="AlphaFoldDB" id="H6QDJ8"/>
<evidence type="ECO:0000256" key="3">
    <source>
        <dbReference type="ARBA" id="ARBA00022475"/>
    </source>
</evidence>
<feature type="transmembrane region" description="Helical" evidence="9">
    <location>
        <begin position="150"/>
        <end position="173"/>
    </location>
</feature>
<evidence type="ECO:0000256" key="9">
    <source>
        <dbReference type="SAM" id="Phobius"/>
    </source>
</evidence>
<feature type="transmembrane region" description="Helical" evidence="9">
    <location>
        <begin position="204"/>
        <end position="221"/>
    </location>
</feature>
<evidence type="ECO:0000313" key="11">
    <source>
        <dbReference type="Proteomes" id="UP000009062"/>
    </source>
</evidence>
<evidence type="ECO:0000313" key="10">
    <source>
        <dbReference type="EMBL" id="AFA40688.1"/>
    </source>
</evidence>
<dbReference type="STRING" id="698757.Pogu_2661"/>
<evidence type="ECO:0000256" key="5">
    <source>
        <dbReference type="ARBA" id="ARBA00022970"/>
    </source>
</evidence>
<dbReference type="HOGENOM" id="CLU_039929_2_0_2"/>
<keyword evidence="2" id="KW-0813">Transport</keyword>
<reference evidence="10 11" key="1">
    <citation type="journal article" date="2012" name="Stand. Genomic Sci.">
        <title>Complete genome sequence of Pyrobaculum oguniense.</title>
        <authorList>
            <person name="Bernick D.L."/>
            <person name="Karplus K."/>
            <person name="Lui L.M."/>
            <person name="Coker J.K."/>
            <person name="Murphy J.N."/>
            <person name="Chan P.P."/>
            <person name="Cozen A.E."/>
            <person name="Lowe T.M."/>
        </authorList>
    </citation>
    <scope>NUCLEOTIDE SEQUENCE [LARGE SCALE GENOMIC DNA]</scope>
    <source>
        <strain evidence="10 11">TE7</strain>
    </source>
</reference>
<evidence type="ECO:0000256" key="2">
    <source>
        <dbReference type="ARBA" id="ARBA00022448"/>
    </source>
</evidence>
<dbReference type="Proteomes" id="UP000009062">
    <property type="component" value="Chromosome"/>
</dbReference>
<evidence type="ECO:0000256" key="8">
    <source>
        <dbReference type="ARBA" id="ARBA00037998"/>
    </source>
</evidence>
<evidence type="ECO:0000256" key="7">
    <source>
        <dbReference type="ARBA" id="ARBA00023136"/>
    </source>
</evidence>
<comment type="similarity">
    <text evidence="8">Belongs to the binding-protein-dependent transport system permease family. LivHM subfamily.</text>
</comment>
<dbReference type="eggNOG" id="arCOG01270">
    <property type="taxonomic scope" value="Archaea"/>
</dbReference>